<dbReference type="GO" id="GO:0004639">
    <property type="term" value="F:phosphoribosylaminoimidazolesuccinocarboxamide synthase activity"/>
    <property type="evidence" value="ECO:0007669"/>
    <property type="project" value="UniProtKB-EC"/>
</dbReference>
<dbReference type="HAMAP" id="MF_00137">
    <property type="entry name" value="SAICAR_synth"/>
    <property type="match status" value="1"/>
</dbReference>
<evidence type="ECO:0000256" key="2">
    <source>
        <dbReference type="ARBA" id="ARBA00012217"/>
    </source>
</evidence>
<dbReference type="CDD" id="cd01414">
    <property type="entry name" value="SAICAR_synt_Sc"/>
    <property type="match status" value="1"/>
</dbReference>
<dbReference type="PROSITE" id="PS01058">
    <property type="entry name" value="SAICAR_SYNTHETASE_2"/>
    <property type="match status" value="1"/>
</dbReference>
<sequence>MPVIPDDVSPFADIDLALPDRRSGKVRVSYRLDGGHRLLITTDRLSALDRVVAAVPFKGQVLNQLAAWWFDQTRHIVPNHVVAIPDPNALIAVEVTPLPVEVVVRGAITGNTSTSLWRLYSEGARTAYGHRLPEGLRRDSLLDCPLITPTTKAEAGAHDEPLSVDDVVTRGLVAAGLWSQVQEAALALFAFGQRTAAAAGLILADTKYEFGLDADGRLLLIDEMHTPDSSRFWERSSYESRLAAGEDPESLDKEPIRRALSRVGYTGEGSPPDLGAEVVAETTRRYVTAYERITGSAFVPASYPVAIRITSALRSRGIL</sequence>
<gene>
    <name evidence="8" type="ORF">UFOPK2806_02499</name>
</gene>
<keyword evidence="3" id="KW-0436">Ligase</keyword>
<evidence type="ECO:0000256" key="1">
    <source>
        <dbReference type="ARBA" id="ARBA00004672"/>
    </source>
</evidence>
<reference evidence="8" key="1">
    <citation type="submission" date="2020-05" db="EMBL/GenBank/DDBJ databases">
        <authorList>
            <person name="Chiriac C."/>
            <person name="Salcher M."/>
            <person name="Ghai R."/>
            <person name="Kavagutti S V."/>
        </authorList>
    </citation>
    <scope>NUCLEOTIDE SEQUENCE</scope>
</reference>
<protein>
    <recommendedName>
        <fullName evidence="2">phosphoribosylaminoimidazolesuccinocarboxamide synthase</fullName>
        <ecNumber evidence="2">6.3.2.6</ecNumber>
    </recommendedName>
</protein>
<keyword evidence="4" id="KW-0547">Nucleotide-binding</keyword>
<evidence type="ECO:0000256" key="6">
    <source>
        <dbReference type="ARBA" id="ARBA00022840"/>
    </source>
</evidence>
<dbReference type="PANTHER" id="PTHR43700:SF1">
    <property type="entry name" value="PHOSPHORIBOSYLAMINOIMIDAZOLE-SUCCINOCARBOXAMIDE SYNTHASE"/>
    <property type="match status" value="1"/>
</dbReference>
<dbReference type="InterPro" id="IPR028923">
    <property type="entry name" value="SAICAR_synt/ADE2_N"/>
</dbReference>
<dbReference type="EC" id="6.3.2.6" evidence="2"/>
<evidence type="ECO:0000256" key="5">
    <source>
        <dbReference type="ARBA" id="ARBA00022755"/>
    </source>
</evidence>
<dbReference type="AlphaFoldDB" id="A0A6J6VIV7"/>
<comment type="pathway">
    <text evidence="1">Purine metabolism; IMP biosynthesis via de novo pathway; 5-amino-1-(5-phospho-D-ribosyl)imidazole-4-carboxamide from 5-amino-1-(5-phospho-D-ribosyl)imidazole-4-carboxylate: step 1/2.</text>
</comment>
<evidence type="ECO:0000256" key="3">
    <source>
        <dbReference type="ARBA" id="ARBA00022598"/>
    </source>
</evidence>
<evidence type="ECO:0000313" key="8">
    <source>
        <dbReference type="EMBL" id="CAB4772352.1"/>
    </source>
</evidence>
<dbReference type="InterPro" id="IPR018236">
    <property type="entry name" value="SAICAR_synthetase_CS"/>
</dbReference>
<keyword evidence="5" id="KW-0658">Purine biosynthesis</keyword>
<accession>A0A6J6VIV7</accession>
<proteinExistence type="inferred from homology"/>
<dbReference type="EMBL" id="CAEZYY010000061">
    <property type="protein sequence ID" value="CAB4772352.1"/>
    <property type="molecule type" value="Genomic_DNA"/>
</dbReference>
<dbReference type="GO" id="GO:0005737">
    <property type="term" value="C:cytoplasm"/>
    <property type="evidence" value="ECO:0007669"/>
    <property type="project" value="TreeGrafter"/>
</dbReference>
<dbReference type="GO" id="GO:0005524">
    <property type="term" value="F:ATP binding"/>
    <property type="evidence" value="ECO:0007669"/>
    <property type="project" value="UniProtKB-KW"/>
</dbReference>
<dbReference type="UniPathway" id="UPA00074">
    <property type="reaction ID" value="UER00131"/>
</dbReference>
<keyword evidence="6" id="KW-0067">ATP-binding</keyword>
<dbReference type="NCBIfam" id="NF009251">
    <property type="entry name" value="PRK12607.1"/>
    <property type="match status" value="1"/>
</dbReference>
<dbReference type="SUPFAM" id="SSF56104">
    <property type="entry name" value="SAICAR synthase-like"/>
    <property type="match status" value="1"/>
</dbReference>
<evidence type="ECO:0000259" key="7">
    <source>
        <dbReference type="Pfam" id="PF01259"/>
    </source>
</evidence>
<dbReference type="Gene3D" id="3.30.200.20">
    <property type="entry name" value="Phosphorylase Kinase, domain 1"/>
    <property type="match status" value="1"/>
</dbReference>
<evidence type="ECO:0000256" key="4">
    <source>
        <dbReference type="ARBA" id="ARBA00022741"/>
    </source>
</evidence>
<dbReference type="Pfam" id="PF01259">
    <property type="entry name" value="SAICAR_synt"/>
    <property type="match status" value="1"/>
</dbReference>
<dbReference type="Gene3D" id="3.30.470.20">
    <property type="entry name" value="ATP-grasp fold, B domain"/>
    <property type="match status" value="1"/>
</dbReference>
<dbReference type="PANTHER" id="PTHR43700">
    <property type="entry name" value="PHOSPHORIBOSYLAMINOIMIDAZOLE-SUCCINOCARBOXAMIDE SYNTHASE"/>
    <property type="match status" value="1"/>
</dbReference>
<organism evidence="8">
    <name type="scientific">freshwater metagenome</name>
    <dbReference type="NCBI Taxonomy" id="449393"/>
    <lineage>
        <taxon>unclassified sequences</taxon>
        <taxon>metagenomes</taxon>
        <taxon>ecological metagenomes</taxon>
    </lineage>
</organism>
<feature type="domain" description="SAICAR synthetase/ADE2 N-terminal" evidence="7">
    <location>
        <begin position="23"/>
        <end position="264"/>
    </location>
</feature>
<name>A0A6J6VIV7_9ZZZZ</name>
<dbReference type="GO" id="GO:0006189">
    <property type="term" value="P:'de novo' IMP biosynthetic process"/>
    <property type="evidence" value="ECO:0007669"/>
    <property type="project" value="UniProtKB-UniPathway"/>
</dbReference>